<dbReference type="GO" id="GO:0006265">
    <property type="term" value="P:DNA topological change"/>
    <property type="evidence" value="ECO:0007669"/>
    <property type="project" value="InterPro"/>
</dbReference>
<comment type="catalytic activity">
    <reaction evidence="1">
        <text>ATP-independent breakage of single-stranded DNA, followed by passage and rejoining.</text>
        <dbReference type="EC" id="5.6.2.1"/>
    </reaction>
</comment>
<keyword evidence="6 9" id="KW-0413">Isomerase</keyword>
<dbReference type="EC" id="5.6.2.1" evidence="3"/>
<dbReference type="Pfam" id="PF01028">
    <property type="entry name" value="Topoisom_I"/>
    <property type="match status" value="1"/>
</dbReference>
<evidence type="ECO:0000313" key="9">
    <source>
        <dbReference type="EMBL" id="PVH25272.1"/>
    </source>
</evidence>
<dbReference type="PROSITE" id="PS52038">
    <property type="entry name" value="TOPO_IB_2"/>
    <property type="match status" value="1"/>
</dbReference>
<dbReference type="RefSeq" id="WP_116775860.1">
    <property type="nucleotide sequence ID" value="NZ_QDKG01000003.1"/>
</dbReference>
<comment type="similarity">
    <text evidence="2">Belongs to the type IB topoisomerase family.</text>
</comment>
<dbReference type="EMBL" id="QDKG01000003">
    <property type="protein sequence ID" value="PVH25272.1"/>
    <property type="molecule type" value="Genomic_DNA"/>
</dbReference>
<evidence type="ECO:0000256" key="4">
    <source>
        <dbReference type="ARBA" id="ARBA00023029"/>
    </source>
</evidence>
<dbReference type="Proteomes" id="UP000245627">
    <property type="component" value="Unassembled WGS sequence"/>
</dbReference>
<dbReference type="Gene3D" id="3.30.66.10">
    <property type="entry name" value="DNA topoisomerase I domain"/>
    <property type="match status" value="1"/>
</dbReference>
<comment type="caution">
    <text evidence="9">The sequence shown here is derived from an EMBL/GenBank/DDBJ whole genome shotgun (WGS) entry which is preliminary data.</text>
</comment>
<dbReference type="InterPro" id="IPR011010">
    <property type="entry name" value="DNA_brk_join_enz"/>
</dbReference>
<dbReference type="PRINTS" id="PR00416">
    <property type="entry name" value="EUTPISMRASEI"/>
</dbReference>
<dbReference type="SUPFAM" id="SSF56349">
    <property type="entry name" value="DNA breaking-rejoining enzymes"/>
    <property type="match status" value="1"/>
</dbReference>
<dbReference type="InterPro" id="IPR013500">
    <property type="entry name" value="TopoI_cat_euk"/>
</dbReference>
<evidence type="ECO:0000256" key="6">
    <source>
        <dbReference type="ARBA" id="ARBA00023235"/>
    </source>
</evidence>
<gene>
    <name evidence="9" type="ORF">DC487_10145</name>
</gene>
<dbReference type="InterPro" id="IPR035447">
    <property type="entry name" value="DNA_topo_I_N_sf"/>
</dbReference>
<evidence type="ECO:0000256" key="1">
    <source>
        <dbReference type="ARBA" id="ARBA00000213"/>
    </source>
</evidence>
<protein>
    <recommendedName>
        <fullName evidence="3">DNA topoisomerase</fullName>
        <ecNumber evidence="3">5.6.2.1</ecNumber>
    </recommendedName>
</protein>
<evidence type="ECO:0000256" key="5">
    <source>
        <dbReference type="ARBA" id="ARBA00023125"/>
    </source>
</evidence>
<keyword evidence="10" id="KW-1185">Reference proteome</keyword>
<dbReference type="InterPro" id="IPR014711">
    <property type="entry name" value="TopoI_cat_a-hlx-sub_euk"/>
</dbReference>
<evidence type="ECO:0000259" key="7">
    <source>
        <dbReference type="Pfam" id="PF01028"/>
    </source>
</evidence>
<accession>A0A2T8HIY5</accession>
<evidence type="ECO:0000256" key="2">
    <source>
        <dbReference type="ARBA" id="ARBA00006645"/>
    </source>
</evidence>
<dbReference type="AlphaFoldDB" id="A0A2T8HIY5"/>
<organism evidence="9 10">
    <name type="scientific">Sphingobacterium corticibacter</name>
    <dbReference type="NCBI Taxonomy" id="2171749"/>
    <lineage>
        <taxon>Bacteria</taxon>
        <taxon>Pseudomonadati</taxon>
        <taxon>Bacteroidota</taxon>
        <taxon>Sphingobacteriia</taxon>
        <taxon>Sphingobacteriales</taxon>
        <taxon>Sphingobacteriaceae</taxon>
        <taxon>Sphingobacterium</taxon>
    </lineage>
</organism>
<dbReference type="OrthoDB" id="9778962at2"/>
<dbReference type="InterPro" id="IPR001631">
    <property type="entry name" value="TopoI"/>
</dbReference>
<feature type="domain" description="DNA topoisomerase I catalytic core eukaryotic-type" evidence="7">
    <location>
        <begin position="91"/>
        <end position="298"/>
    </location>
</feature>
<dbReference type="InterPro" id="IPR049331">
    <property type="entry name" value="Top1B_N_bact"/>
</dbReference>
<evidence type="ECO:0000313" key="10">
    <source>
        <dbReference type="Proteomes" id="UP000245627"/>
    </source>
</evidence>
<dbReference type="GO" id="GO:0003917">
    <property type="term" value="F:DNA topoisomerase type I (single strand cut, ATP-independent) activity"/>
    <property type="evidence" value="ECO:0007669"/>
    <property type="project" value="UniProtKB-EC"/>
</dbReference>
<keyword evidence="4" id="KW-0799">Topoisomerase</keyword>
<evidence type="ECO:0000259" key="8">
    <source>
        <dbReference type="Pfam" id="PF21338"/>
    </source>
</evidence>
<reference evidence="9 10" key="1">
    <citation type="submission" date="2018-04" db="EMBL/GenBank/DDBJ databases">
        <title>Sphingobacterium cortibacter sp. nov.</title>
        <authorList>
            <person name="Li Y."/>
        </authorList>
    </citation>
    <scope>NUCLEOTIDE SEQUENCE [LARGE SCALE GENOMIC DNA]</scope>
    <source>
        <strain evidence="9 10">2c-3</strain>
    </source>
</reference>
<dbReference type="Pfam" id="PF21338">
    <property type="entry name" value="Top1B_N_bact"/>
    <property type="match status" value="1"/>
</dbReference>
<feature type="domain" description="DNA topoisomerase IB N-terminal" evidence="8">
    <location>
        <begin position="31"/>
        <end position="78"/>
    </location>
</feature>
<keyword evidence="5" id="KW-0238">DNA-binding</keyword>
<name>A0A2T8HIY5_9SPHI</name>
<proteinExistence type="inferred from homology"/>
<sequence>MKNSDEATKSAYKYIDCTCKGYKRVKVGKSYRYQNLRGAYITNERTLKRIQALVIPPAWKRVWICPDPKGHIQCFGYDVRDRKQYIYHKEWTQDQNDSKFQKVLELGPYLPKLQRRINKDLKLPEWTKDKVAALALVVIKRTLMRVGNARYTKANKSYGLTTLKKSHVTLSKEGVTISYVGKKGVPQLHVVNDKKLYNFVASLSEIPGKNLFQYLDPAAPKGIRKLRGRDVNTYLKGQNSEHKLSVKSFRIWGATILAVKLMAAIQSEYELKNSQKLLNAIIDQIAGELGNTRAVAKKYYVHPLIQEMFLDGTFYKKAKLKVGARRLTIPQAEAICQRLLR</sequence>
<dbReference type="Gene3D" id="3.90.15.10">
    <property type="entry name" value="Topoisomerase I, Chain A, domain 3"/>
    <property type="match status" value="1"/>
</dbReference>
<dbReference type="SUPFAM" id="SSF55869">
    <property type="entry name" value="DNA topoisomerase I domain"/>
    <property type="match status" value="1"/>
</dbReference>
<dbReference type="GO" id="GO:0003677">
    <property type="term" value="F:DNA binding"/>
    <property type="evidence" value="ECO:0007669"/>
    <property type="project" value="UniProtKB-KW"/>
</dbReference>
<evidence type="ECO:0000256" key="3">
    <source>
        <dbReference type="ARBA" id="ARBA00012891"/>
    </source>
</evidence>